<proteinExistence type="predicted"/>
<dbReference type="AlphaFoldDB" id="A0A3M6TGY0"/>
<organism evidence="2 3">
    <name type="scientific">Pocillopora damicornis</name>
    <name type="common">Cauliflower coral</name>
    <name type="synonym">Millepora damicornis</name>
    <dbReference type="NCBI Taxonomy" id="46731"/>
    <lineage>
        <taxon>Eukaryota</taxon>
        <taxon>Metazoa</taxon>
        <taxon>Cnidaria</taxon>
        <taxon>Anthozoa</taxon>
        <taxon>Hexacorallia</taxon>
        <taxon>Scleractinia</taxon>
        <taxon>Astrocoeniina</taxon>
        <taxon>Pocilloporidae</taxon>
        <taxon>Pocillopora</taxon>
    </lineage>
</organism>
<comment type="caution">
    <text evidence="2">The sequence shown here is derived from an EMBL/GenBank/DDBJ whole genome shotgun (WGS) entry which is preliminary data.</text>
</comment>
<dbReference type="STRING" id="46731.A0A3M6TGY0"/>
<keyword evidence="1" id="KW-0472">Membrane</keyword>
<gene>
    <name evidence="2" type="ORF">pdam_00022724</name>
</gene>
<evidence type="ECO:0000313" key="2">
    <source>
        <dbReference type="EMBL" id="RMX40598.1"/>
    </source>
</evidence>
<keyword evidence="1" id="KW-0812">Transmembrane</keyword>
<keyword evidence="1" id="KW-1133">Transmembrane helix</keyword>
<sequence>MDSVDDRVDVFNDLFLTCLDNHAPIKTLKLKRKSNPSITAEIRERINTRNKLHKRAQRDYFTQQVITNKGNTGSLWKIIRRALPNKSNQRPQYTRNTDVLANEFNRFFISVGQEAAKKSTELANQHSLQYKNPTPQVTLTSQQAQRDEEGCFAFQSFAPDDVRKVILDMPTNKAPDFDKVPILMVKDCLEHILPTLTDLINHSFSSSVFPLAWKKSEVVPHPKEGEHEVANNNRPVTLLPVLSKVAVRIAKHLDVILDSGLRFNNHISSLSSSLLSSLCKIIRVRHLFSKEVLYIMINSIVFSKLFYCSAVWSGTYKRNIHKPQLMQNFAARTD</sequence>
<dbReference type="Proteomes" id="UP000275408">
    <property type="component" value="Unassembled WGS sequence"/>
</dbReference>
<dbReference type="PANTHER" id="PTHR47510">
    <property type="entry name" value="REVERSE TRANSCRIPTASE DOMAIN-CONTAINING PROTEIN"/>
    <property type="match status" value="1"/>
</dbReference>
<evidence type="ECO:0000313" key="3">
    <source>
        <dbReference type="Proteomes" id="UP000275408"/>
    </source>
</evidence>
<reference evidence="2 3" key="1">
    <citation type="journal article" date="2018" name="Sci. Rep.">
        <title>Comparative analysis of the Pocillopora damicornis genome highlights role of immune system in coral evolution.</title>
        <authorList>
            <person name="Cunning R."/>
            <person name="Bay R.A."/>
            <person name="Gillette P."/>
            <person name="Baker A.C."/>
            <person name="Traylor-Knowles N."/>
        </authorList>
    </citation>
    <scope>NUCLEOTIDE SEQUENCE [LARGE SCALE GENOMIC DNA]</scope>
    <source>
        <strain evidence="2">RSMAS</strain>
        <tissue evidence="2">Whole animal</tissue>
    </source>
</reference>
<dbReference type="OrthoDB" id="5960351at2759"/>
<name>A0A3M6TGY0_POCDA</name>
<evidence type="ECO:0000256" key="1">
    <source>
        <dbReference type="SAM" id="Phobius"/>
    </source>
</evidence>
<dbReference type="EMBL" id="RCHS01003612">
    <property type="protein sequence ID" value="RMX40598.1"/>
    <property type="molecule type" value="Genomic_DNA"/>
</dbReference>
<evidence type="ECO:0008006" key="4">
    <source>
        <dbReference type="Google" id="ProtNLM"/>
    </source>
</evidence>
<accession>A0A3M6TGY0</accession>
<dbReference type="PANTHER" id="PTHR47510:SF3">
    <property type="entry name" value="ENDO_EXONUCLEASE_PHOSPHATASE DOMAIN-CONTAINING PROTEIN"/>
    <property type="match status" value="1"/>
</dbReference>
<keyword evidence="3" id="KW-1185">Reference proteome</keyword>
<feature type="transmembrane region" description="Helical" evidence="1">
    <location>
        <begin position="292"/>
        <end position="312"/>
    </location>
</feature>
<protein>
    <recommendedName>
        <fullName evidence="4">Reverse transcriptase domain-containing protein</fullName>
    </recommendedName>
</protein>